<comment type="similarity">
    <text evidence="1">Belongs to the carbohydrate kinase PfkB family.</text>
</comment>
<dbReference type="Gene3D" id="3.40.1190.20">
    <property type="match status" value="1"/>
</dbReference>
<name>A0A239SL45_9STRE</name>
<evidence type="ECO:0000259" key="4">
    <source>
        <dbReference type="Pfam" id="PF00294"/>
    </source>
</evidence>
<gene>
    <name evidence="5" type="primary">iolC_1</name>
    <name evidence="5" type="ORF">SAMEA4412692_00029</name>
</gene>
<evidence type="ECO:0000256" key="1">
    <source>
        <dbReference type="ARBA" id="ARBA00010688"/>
    </source>
</evidence>
<dbReference type="InterPro" id="IPR029056">
    <property type="entry name" value="Ribokinase-like"/>
</dbReference>
<keyword evidence="2 5" id="KW-0808">Transferase</keyword>
<reference evidence="5 6" key="1">
    <citation type="submission" date="2017-06" db="EMBL/GenBank/DDBJ databases">
        <authorList>
            <consortium name="Pathogen Informatics"/>
        </authorList>
    </citation>
    <scope>NUCLEOTIDE SEQUENCE [LARGE SCALE GENOMIC DNA]</scope>
    <source>
        <strain evidence="5 6">NCTC13788</strain>
    </source>
</reference>
<protein>
    <submittedName>
        <fullName evidence="5">Carbohydrate kinase</fullName>
        <ecNumber evidence="5">2.7.1.45</ecNumber>
        <ecNumber evidence="5">2.7.1.92</ecNumber>
    </submittedName>
</protein>
<dbReference type="InterPro" id="IPR052700">
    <property type="entry name" value="Carb_kinase_PfkB-like"/>
</dbReference>
<dbReference type="Pfam" id="PF00294">
    <property type="entry name" value="PfkB"/>
    <property type="match status" value="1"/>
</dbReference>
<dbReference type="EC" id="2.7.1.92" evidence="5"/>
<organism evidence="5 6">
    <name type="scientific">Streptococcus merionis</name>
    <dbReference type="NCBI Taxonomy" id="400065"/>
    <lineage>
        <taxon>Bacteria</taxon>
        <taxon>Bacillati</taxon>
        <taxon>Bacillota</taxon>
        <taxon>Bacilli</taxon>
        <taxon>Lactobacillales</taxon>
        <taxon>Streptococcaceae</taxon>
        <taxon>Streptococcus</taxon>
    </lineage>
</organism>
<dbReference type="AlphaFoldDB" id="A0A239SL45"/>
<dbReference type="RefSeq" id="WP_018372925.1">
    <property type="nucleotide sequence ID" value="NZ_LT906439.1"/>
</dbReference>
<accession>A0A239SL45</accession>
<dbReference type="GO" id="GO:0047590">
    <property type="term" value="F:5-dehydro-2-deoxygluconokinase activity"/>
    <property type="evidence" value="ECO:0007669"/>
    <property type="project" value="UniProtKB-EC"/>
</dbReference>
<dbReference type="eggNOG" id="COG0524">
    <property type="taxonomic scope" value="Bacteria"/>
</dbReference>
<dbReference type="InterPro" id="IPR011611">
    <property type="entry name" value="PfkB_dom"/>
</dbReference>
<sequence>MPKVLCFGEALIRMTPKDFAPIQDHAPAGMFFGGAEINVARTLAGLGASSKVLSVLPDNPIGERFLEFLSQSRIDTSAIYRSKERLGLYFLEEGFGIRQSQVFYDRSHTGFLQFPFETIDIENLLEDVDLFFFSGITVSLGKAVQNFLETLLQALQEKNIPICFDLNYRSSLLPVREAKRVFSHFAQYADYCIGIEPLMLDEDDLQLFDRDKASLSDLENRLQGLKERYHLKAIFHTQRTLNVSNLNTYQAFGYSNQFVSSCQLQTPILQRVGSGDAFAAGLIFKLLENSALQDSLDFAVAAATLKCTYEGDSLFVKKETVTSLLNSPKDIRR</sequence>
<dbReference type="KEGG" id="smen:SAMEA4412692_0029"/>
<dbReference type="PANTHER" id="PTHR43320">
    <property type="entry name" value="SUGAR KINASE"/>
    <property type="match status" value="1"/>
</dbReference>
<dbReference type="Proteomes" id="UP000215185">
    <property type="component" value="Chromosome 1"/>
</dbReference>
<feature type="domain" description="Carbohydrate kinase PfkB" evidence="4">
    <location>
        <begin position="1"/>
        <end position="314"/>
    </location>
</feature>
<dbReference type="PANTHER" id="PTHR43320:SF2">
    <property type="entry name" value="2-DEHYDRO-3-DEOXYGLUCONOKINASE_2-DEHYDRO-3-DEOXYGALACTONOKINASE"/>
    <property type="match status" value="1"/>
</dbReference>
<evidence type="ECO:0000256" key="2">
    <source>
        <dbReference type="ARBA" id="ARBA00022679"/>
    </source>
</evidence>
<dbReference type="GO" id="GO:0008673">
    <property type="term" value="F:2-dehydro-3-deoxygluconokinase activity"/>
    <property type="evidence" value="ECO:0007669"/>
    <property type="project" value="UniProtKB-EC"/>
</dbReference>
<dbReference type="OrthoDB" id="9813569at2"/>
<dbReference type="SUPFAM" id="SSF53613">
    <property type="entry name" value="Ribokinase-like"/>
    <property type="match status" value="1"/>
</dbReference>
<keyword evidence="3 5" id="KW-0418">Kinase</keyword>
<dbReference type="STRING" id="1123308.GCA_000380085_00361"/>
<dbReference type="CDD" id="cd01166">
    <property type="entry name" value="KdgK"/>
    <property type="match status" value="1"/>
</dbReference>
<dbReference type="EMBL" id="LT906439">
    <property type="protein sequence ID" value="SNU85989.1"/>
    <property type="molecule type" value="Genomic_DNA"/>
</dbReference>
<keyword evidence="6" id="KW-1185">Reference proteome</keyword>
<dbReference type="EC" id="2.7.1.45" evidence="5"/>
<evidence type="ECO:0000313" key="6">
    <source>
        <dbReference type="Proteomes" id="UP000215185"/>
    </source>
</evidence>
<proteinExistence type="inferred from homology"/>
<evidence type="ECO:0000256" key="3">
    <source>
        <dbReference type="ARBA" id="ARBA00022777"/>
    </source>
</evidence>
<evidence type="ECO:0000313" key="5">
    <source>
        <dbReference type="EMBL" id="SNU85989.1"/>
    </source>
</evidence>